<proteinExistence type="predicted"/>
<accession>A0ABN2YFU5</accession>
<dbReference type="CDD" id="cd06170">
    <property type="entry name" value="LuxR_C_like"/>
    <property type="match status" value="1"/>
</dbReference>
<dbReference type="InterPro" id="IPR000792">
    <property type="entry name" value="Tscrpt_reg_LuxR_C"/>
</dbReference>
<dbReference type="InterPro" id="IPR051797">
    <property type="entry name" value="TrmB-like"/>
</dbReference>
<reference evidence="2 3" key="1">
    <citation type="journal article" date="2019" name="Int. J. Syst. Evol. Microbiol.">
        <title>The Global Catalogue of Microorganisms (GCM) 10K type strain sequencing project: providing services to taxonomists for standard genome sequencing and annotation.</title>
        <authorList>
            <consortium name="The Broad Institute Genomics Platform"/>
            <consortium name="The Broad Institute Genome Sequencing Center for Infectious Disease"/>
            <person name="Wu L."/>
            <person name="Ma J."/>
        </authorList>
    </citation>
    <scope>NUCLEOTIDE SEQUENCE [LARGE SCALE GENOMIC DNA]</scope>
    <source>
        <strain evidence="2 3">JCM 16021</strain>
    </source>
</reference>
<dbReference type="SUPFAM" id="SSF46894">
    <property type="entry name" value="C-terminal effector domain of the bipartite response regulators"/>
    <property type="match status" value="1"/>
</dbReference>
<evidence type="ECO:0000313" key="3">
    <source>
        <dbReference type="Proteomes" id="UP001500575"/>
    </source>
</evidence>
<dbReference type="InterPro" id="IPR016032">
    <property type="entry name" value="Sig_transdc_resp-reg_C-effctor"/>
</dbReference>
<dbReference type="RefSeq" id="WP_344304092.1">
    <property type="nucleotide sequence ID" value="NZ_BAAAQQ010000012.1"/>
</dbReference>
<dbReference type="Proteomes" id="UP001500575">
    <property type="component" value="Unassembled WGS sequence"/>
</dbReference>
<organism evidence="2 3">
    <name type="scientific">Nocardioides bigeumensis</name>
    <dbReference type="NCBI Taxonomy" id="433657"/>
    <lineage>
        <taxon>Bacteria</taxon>
        <taxon>Bacillati</taxon>
        <taxon>Actinomycetota</taxon>
        <taxon>Actinomycetes</taxon>
        <taxon>Propionibacteriales</taxon>
        <taxon>Nocardioidaceae</taxon>
        <taxon>Nocardioides</taxon>
    </lineage>
</organism>
<evidence type="ECO:0000259" key="1">
    <source>
        <dbReference type="SMART" id="SM00421"/>
    </source>
</evidence>
<name>A0ABN2YFU5_9ACTN</name>
<protein>
    <recommendedName>
        <fullName evidence="1">HTH luxR-type domain-containing protein</fullName>
    </recommendedName>
</protein>
<dbReference type="Gene3D" id="1.10.10.10">
    <property type="entry name" value="Winged helix-like DNA-binding domain superfamily/Winged helix DNA-binding domain"/>
    <property type="match status" value="1"/>
</dbReference>
<gene>
    <name evidence="2" type="ORF">GCM10009843_25080</name>
</gene>
<dbReference type="InterPro" id="IPR036388">
    <property type="entry name" value="WH-like_DNA-bd_sf"/>
</dbReference>
<comment type="caution">
    <text evidence="2">The sequence shown here is derived from an EMBL/GenBank/DDBJ whole genome shotgun (WGS) entry which is preliminary data.</text>
</comment>
<keyword evidence="3" id="KW-1185">Reference proteome</keyword>
<dbReference type="PANTHER" id="PTHR34293">
    <property type="entry name" value="HTH-TYPE TRANSCRIPTIONAL REGULATOR TRMBL2"/>
    <property type="match status" value="1"/>
</dbReference>
<dbReference type="SMART" id="SM00421">
    <property type="entry name" value="HTH_LUXR"/>
    <property type="match status" value="1"/>
</dbReference>
<evidence type="ECO:0000313" key="2">
    <source>
        <dbReference type="EMBL" id="GAA2126540.1"/>
    </source>
</evidence>
<dbReference type="Pfam" id="PF00196">
    <property type="entry name" value="GerE"/>
    <property type="match status" value="1"/>
</dbReference>
<dbReference type="EMBL" id="BAAAQQ010000012">
    <property type="protein sequence ID" value="GAA2126540.1"/>
    <property type="molecule type" value="Genomic_DNA"/>
</dbReference>
<feature type="domain" description="HTH luxR-type" evidence="1">
    <location>
        <begin position="284"/>
        <end position="331"/>
    </location>
</feature>
<dbReference type="PANTHER" id="PTHR34293:SF1">
    <property type="entry name" value="HTH-TYPE TRANSCRIPTIONAL REGULATOR TRMBL2"/>
    <property type="match status" value="1"/>
</dbReference>
<sequence length="337" mass="35997">MPPRSPASALATPLSSLGLSGAEERLYARLLPLSGGSVASVAAALNLPTGELAAEIEPLSRLGICRIDDGHLVVLALADALSLLIRREAARAASAEARLTRLAEAVPLLAASVSRPGTGDVDDVVPIEGEVSSGGNALQLLSNLISESRGDLLWLRPDAWRMPREGAMVEVITAAIAKGRRSRAIYPVVALSEAPDVLRARARAGEQIRLLPDLPTRLMVIGTTHAVVPEPLGYADEPRLLVRQGALVESLILLFEELWARASPVPEMDNLAGGEARPDLRRFLLQLLAAGQKDEQIARTLGMSLRTVRRRIADVMSELGADSRFQAGVEAIRRGWI</sequence>